<reference evidence="2" key="1">
    <citation type="submission" date="2016-07" db="EMBL/GenBank/DDBJ databases">
        <authorList>
            <person name="Florea S."/>
            <person name="Webb J.S."/>
            <person name="Jaromczyk J."/>
            <person name="Schardl C.L."/>
        </authorList>
    </citation>
    <scope>NUCLEOTIDE SEQUENCE [LARGE SCALE GENOMIC DNA]</scope>
    <source>
        <strain evidence="2">IPB1</strain>
    </source>
</reference>
<sequence>MWFAIVWLLIGTVHFEAWATELRLTSSDGAVDISPIVSAYSICRGYRIERIQGSMRLHSLLYGFDSCDDKSTRQPLIALNLEDDEQSQILALANYFGIYHAPNKLGLRFGVKFSQQRAKIDWFVEKKDAATTVKIEKSFNREIVRVTFTSEHKSAPPKLELLLYFLPQTNEIIKVEIITKKA</sequence>
<dbReference type="Proteomes" id="UP000093366">
    <property type="component" value="Unassembled WGS sequence"/>
</dbReference>
<dbReference type="EMBL" id="MAUJ01000003">
    <property type="protein sequence ID" value="OCQ21195.1"/>
    <property type="molecule type" value="Genomic_DNA"/>
</dbReference>
<name>A0A1C0TQS9_9GAMM</name>
<gene>
    <name evidence="1" type="ORF">A7985_11220</name>
</gene>
<proteinExistence type="predicted"/>
<evidence type="ECO:0000313" key="2">
    <source>
        <dbReference type="Proteomes" id="UP000093366"/>
    </source>
</evidence>
<protein>
    <submittedName>
        <fullName evidence="1">Uncharacterized protein</fullName>
    </submittedName>
</protein>
<organism evidence="1 2">
    <name type="scientific">Pseudoalteromonas luteoviolacea</name>
    <dbReference type="NCBI Taxonomy" id="43657"/>
    <lineage>
        <taxon>Bacteria</taxon>
        <taxon>Pseudomonadati</taxon>
        <taxon>Pseudomonadota</taxon>
        <taxon>Gammaproteobacteria</taxon>
        <taxon>Alteromonadales</taxon>
        <taxon>Pseudoalteromonadaceae</taxon>
        <taxon>Pseudoalteromonas</taxon>
    </lineage>
</organism>
<comment type="caution">
    <text evidence="1">The sequence shown here is derived from an EMBL/GenBank/DDBJ whole genome shotgun (WGS) entry which is preliminary data.</text>
</comment>
<dbReference type="AlphaFoldDB" id="A0A1C0TQS9"/>
<dbReference type="OrthoDB" id="6314865at2"/>
<accession>A0A1C0TQS9</accession>
<dbReference type="RefSeq" id="WP_065790564.1">
    <property type="nucleotide sequence ID" value="NZ_MAUJ01000003.1"/>
</dbReference>
<evidence type="ECO:0000313" key="1">
    <source>
        <dbReference type="EMBL" id="OCQ21195.1"/>
    </source>
</evidence>